<dbReference type="AlphaFoldDB" id="A0A0R2HHT5"/>
<dbReference type="Pfam" id="PF01807">
    <property type="entry name" value="Zn_ribbon_DnaG"/>
    <property type="match status" value="1"/>
</dbReference>
<dbReference type="NCBIfam" id="TIGR01391">
    <property type="entry name" value="dnaG"/>
    <property type="match status" value="1"/>
</dbReference>
<reference evidence="16 17" key="1">
    <citation type="journal article" date="2015" name="Genome Announc.">
        <title>Expanding the biotechnology potential of lactobacilli through comparative genomics of 213 strains and associated genera.</title>
        <authorList>
            <person name="Sun Z."/>
            <person name="Harris H.M."/>
            <person name="McCann A."/>
            <person name="Guo C."/>
            <person name="Argimon S."/>
            <person name="Zhang W."/>
            <person name="Yang X."/>
            <person name="Jeffery I.B."/>
            <person name="Cooney J.C."/>
            <person name="Kagawa T.F."/>
            <person name="Liu W."/>
            <person name="Song Y."/>
            <person name="Salvetti E."/>
            <person name="Wrobel A."/>
            <person name="Rasinkangas P."/>
            <person name="Parkhill J."/>
            <person name="Rea M.C."/>
            <person name="O'Sullivan O."/>
            <person name="Ritari J."/>
            <person name="Douillard F.P."/>
            <person name="Paul Ross R."/>
            <person name="Yang R."/>
            <person name="Briner A.E."/>
            <person name="Felis G.E."/>
            <person name="de Vos W.M."/>
            <person name="Barrangou R."/>
            <person name="Klaenhammer T.R."/>
            <person name="Caufield P.W."/>
            <person name="Cui Y."/>
            <person name="Zhang H."/>
            <person name="O'Toole P.W."/>
        </authorList>
    </citation>
    <scope>NUCLEOTIDE SEQUENCE [LARGE SCALE GENOMIC DNA]</scope>
    <source>
        <strain evidence="16 17">DSM 20405</strain>
    </source>
</reference>
<dbReference type="SUPFAM" id="SSF56731">
    <property type="entry name" value="DNA primase core"/>
    <property type="match status" value="1"/>
</dbReference>
<dbReference type="PROSITE" id="PS50880">
    <property type="entry name" value="TOPRIM"/>
    <property type="match status" value="1"/>
</dbReference>
<keyword evidence="11 12" id="KW-0804">Transcription</keyword>
<dbReference type="InterPro" id="IPR034151">
    <property type="entry name" value="TOPRIM_DnaG_bac"/>
</dbReference>
<dbReference type="PATRIC" id="fig|1410657.5.peg.1085"/>
<feature type="domain" description="Toprim" evidence="15">
    <location>
        <begin position="257"/>
        <end position="338"/>
    </location>
</feature>
<keyword evidence="4 12" id="KW-0548">Nucleotidyltransferase</keyword>
<comment type="function">
    <text evidence="12 13">RNA polymerase that catalyzes the synthesis of short RNA molecules used as primers for DNA polymerase during DNA replication.</text>
</comment>
<dbReference type="Gene3D" id="3.40.1360.10">
    <property type="match status" value="1"/>
</dbReference>
<dbReference type="Gene3D" id="1.10.860.10">
    <property type="entry name" value="DNAb Helicase, Chain A"/>
    <property type="match status" value="1"/>
</dbReference>
<name>A0A0R2HHT5_9FIRM</name>
<keyword evidence="3 12" id="KW-0808">Transferase</keyword>
<comment type="cofactor">
    <cofactor evidence="12 13 14">
        <name>Zn(2+)</name>
        <dbReference type="ChEBI" id="CHEBI:29105"/>
    </cofactor>
    <text evidence="12 13 14">Binds 1 zinc ion per monomer.</text>
</comment>
<dbReference type="Pfam" id="PF13155">
    <property type="entry name" value="Toprim_2"/>
    <property type="match status" value="1"/>
</dbReference>
<keyword evidence="6 12" id="KW-0479">Metal-binding</keyword>
<evidence type="ECO:0000256" key="4">
    <source>
        <dbReference type="ARBA" id="ARBA00022695"/>
    </source>
</evidence>
<dbReference type="Proteomes" id="UP000051841">
    <property type="component" value="Unassembled WGS sequence"/>
</dbReference>
<keyword evidence="1 12" id="KW-0240">DNA-directed RNA polymerase</keyword>
<dbReference type="SUPFAM" id="SSF57783">
    <property type="entry name" value="Zinc beta-ribbon"/>
    <property type="match status" value="1"/>
</dbReference>
<dbReference type="PIRSF" id="PIRSF002811">
    <property type="entry name" value="DnaG"/>
    <property type="match status" value="1"/>
</dbReference>
<dbReference type="InterPro" id="IPR002694">
    <property type="entry name" value="Znf_CHC2"/>
</dbReference>
<dbReference type="EMBL" id="JQBL01000028">
    <property type="protein sequence ID" value="KRN48836.1"/>
    <property type="molecule type" value="Genomic_DNA"/>
</dbReference>
<dbReference type="GO" id="GO:0006269">
    <property type="term" value="P:DNA replication, synthesis of primer"/>
    <property type="evidence" value="ECO:0007669"/>
    <property type="project" value="UniProtKB-UniRule"/>
</dbReference>
<dbReference type="InterPro" id="IPR019475">
    <property type="entry name" value="DNA_primase_DnaB-bd"/>
</dbReference>
<dbReference type="InterPro" id="IPR030846">
    <property type="entry name" value="DnaG_bac"/>
</dbReference>
<evidence type="ECO:0000256" key="1">
    <source>
        <dbReference type="ARBA" id="ARBA00022478"/>
    </source>
</evidence>
<dbReference type="SMART" id="SM00493">
    <property type="entry name" value="TOPRIM"/>
    <property type="match status" value="1"/>
</dbReference>
<dbReference type="Pfam" id="PF08275">
    <property type="entry name" value="DNAG_N"/>
    <property type="match status" value="1"/>
</dbReference>
<dbReference type="GO" id="GO:0003677">
    <property type="term" value="F:DNA binding"/>
    <property type="evidence" value="ECO:0007669"/>
    <property type="project" value="UniProtKB-KW"/>
</dbReference>
<keyword evidence="7 12" id="KW-0863">Zinc-finger</keyword>
<keyword evidence="10 12" id="KW-0238">DNA-binding</keyword>
<dbReference type="GO" id="GO:0008270">
    <property type="term" value="F:zinc ion binding"/>
    <property type="evidence" value="ECO:0007669"/>
    <property type="project" value="UniProtKB-UniRule"/>
</dbReference>
<comment type="similarity">
    <text evidence="12 13">Belongs to the DnaG primase family.</text>
</comment>
<evidence type="ECO:0000256" key="9">
    <source>
        <dbReference type="ARBA" id="ARBA00022842"/>
    </source>
</evidence>
<dbReference type="GO" id="GO:0003899">
    <property type="term" value="F:DNA-directed RNA polymerase activity"/>
    <property type="evidence" value="ECO:0007669"/>
    <property type="project" value="UniProtKB-UniRule"/>
</dbReference>
<dbReference type="InterPro" id="IPR036977">
    <property type="entry name" value="DNA_primase_Znf_CHC2"/>
</dbReference>
<keyword evidence="9" id="KW-0460">Magnesium</keyword>
<dbReference type="GO" id="GO:1990077">
    <property type="term" value="C:primosome complex"/>
    <property type="evidence" value="ECO:0007669"/>
    <property type="project" value="UniProtKB-KW"/>
</dbReference>
<evidence type="ECO:0000313" key="17">
    <source>
        <dbReference type="Proteomes" id="UP000051841"/>
    </source>
</evidence>
<dbReference type="InterPro" id="IPR050219">
    <property type="entry name" value="DnaG_primase"/>
</dbReference>
<organism evidence="16 17">
    <name type="scientific">Kandleria vitulina DSM 20405</name>
    <dbReference type="NCBI Taxonomy" id="1410657"/>
    <lineage>
        <taxon>Bacteria</taxon>
        <taxon>Bacillati</taxon>
        <taxon>Bacillota</taxon>
        <taxon>Erysipelotrichia</taxon>
        <taxon>Erysipelotrichales</taxon>
        <taxon>Coprobacillaceae</taxon>
        <taxon>Kandleria</taxon>
    </lineage>
</organism>
<dbReference type="PANTHER" id="PTHR30313:SF2">
    <property type="entry name" value="DNA PRIMASE"/>
    <property type="match status" value="1"/>
</dbReference>
<comment type="caution">
    <text evidence="16">The sequence shown here is derived from an EMBL/GenBank/DDBJ whole genome shotgun (WGS) entry which is preliminary data.</text>
</comment>
<dbReference type="InterPro" id="IPR006295">
    <property type="entry name" value="DNA_primase_DnaG"/>
</dbReference>
<comment type="domain">
    <text evidence="12">Contains an N-terminal zinc-binding domain, a central core domain that contains the primase activity, and a C-terminal DnaB-binding domain.</text>
</comment>
<dbReference type="FunFam" id="3.90.580.10:FF:000001">
    <property type="entry name" value="DNA primase"/>
    <property type="match status" value="1"/>
</dbReference>
<sequence length="586" mass="67376">MARIPREKIDEIRQSVDIVDVISQYISLNKKGSGYMAICPFHDDHDPSLSVSQSKQIYKCFVCGNGGNVFTFLQEYLHISYLEAVKMVAEMGHVDMGGYVFEKKEAPIKQELKPLYEMHTEAEKIYSYYLNTKAGTLAKDYLHQRGFDEQLIKTFEIGYAPERGVLHSAFEKLGYSEIDMVKSGLIIESQGHYDRFKDRIMFPLHDENGRIIGFSGRIYKNGAEGAKYMNSPESDIFIKGQTLYNYHRCREMVKKEGFVYINEGFMDVIAMTRANHGNCIALMGTALTKGHLRMLGRLTHSIVVCLDGDAPGQAASAKTAQFLSENGFDVQIVTLPEGRDPDEIFTSEGQDGLDEALGRRQTYLEFLIKYEASRLDLANYNDRRTLLDRITKEIAKLNDKPGQDHFIKVLSDLSQFPENTIRELMAEHKSEEVPVVDFGDIVTKVKDTRRILDKYNQAERNLLFYMLNDKAVSDKYEQKVGFMYNDTYRVLASYVVDYYRNHAIMDEADLMDRIGHDQERLIHTLATIATLQLPLPYDEKAIDDYIRIISQNALKMKKEQLKEQFHYVLDPKQKAEILKEMINLDK</sequence>
<dbReference type="SMART" id="SM00400">
    <property type="entry name" value="ZnF_CHCC"/>
    <property type="match status" value="1"/>
</dbReference>
<comment type="subunit">
    <text evidence="12">Monomer. Interacts with DnaB.</text>
</comment>
<proteinExistence type="inferred from homology"/>
<evidence type="ECO:0000256" key="8">
    <source>
        <dbReference type="ARBA" id="ARBA00022833"/>
    </source>
</evidence>
<keyword evidence="8 12" id="KW-0862">Zinc</keyword>
<dbReference type="CDD" id="cd03364">
    <property type="entry name" value="TOPRIM_DnaG_primases"/>
    <property type="match status" value="1"/>
</dbReference>
<dbReference type="Gene3D" id="3.90.980.10">
    <property type="entry name" value="DNA primase, catalytic core, N-terminal domain"/>
    <property type="match status" value="1"/>
</dbReference>
<evidence type="ECO:0000256" key="13">
    <source>
        <dbReference type="PIRNR" id="PIRNR002811"/>
    </source>
</evidence>
<evidence type="ECO:0000256" key="12">
    <source>
        <dbReference type="HAMAP-Rule" id="MF_00974"/>
    </source>
</evidence>
<dbReference type="InterPro" id="IPR006171">
    <property type="entry name" value="TOPRIM_dom"/>
</dbReference>
<dbReference type="Pfam" id="PF10410">
    <property type="entry name" value="DnaB_bind"/>
    <property type="match status" value="1"/>
</dbReference>
<keyword evidence="17" id="KW-1185">Reference proteome</keyword>
<dbReference type="InterPro" id="IPR016136">
    <property type="entry name" value="DNA_helicase_N/primase_C"/>
</dbReference>
<evidence type="ECO:0000256" key="14">
    <source>
        <dbReference type="PIRSR" id="PIRSR002811-1"/>
    </source>
</evidence>
<dbReference type="HAMAP" id="MF_00974">
    <property type="entry name" value="DNA_primase_DnaG"/>
    <property type="match status" value="1"/>
</dbReference>
<comment type="catalytic activity">
    <reaction evidence="12">
        <text>ssDNA + n NTP = ssDNA/pppN(pN)n-1 hybrid + (n-1) diphosphate.</text>
        <dbReference type="EC" id="2.7.7.101"/>
    </reaction>
</comment>
<gene>
    <name evidence="12" type="primary">dnaG</name>
    <name evidence="16" type="ORF">IV49_GL001044</name>
</gene>
<evidence type="ECO:0000256" key="7">
    <source>
        <dbReference type="ARBA" id="ARBA00022771"/>
    </source>
</evidence>
<dbReference type="PANTHER" id="PTHR30313">
    <property type="entry name" value="DNA PRIMASE"/>
    <property type="match status" value="1"/>
</dbReference>
<dbReference type="InterPro" id="IPR037068">
    <property type="entry name" value="DNA_primase_core_N_sf"/>
</dbReference>
<dbReference type="Gene3D" id="3.90.580.10">
    <property type="entry name" value="Zinc finger, CHC2-type domain"/>
    <property type="match status" value="1"/>
</dbReference>
<evidence type="ECO:0000256" key="3">
    <source>
        <dbReference type="ARBA" id="ARBA00022679"/>
    </source>
</evidence>
<evidence type="ECO:0000256" key="5">
    <source>
        <dbReference type="ARBA" id="ARBA00022705"/>
    </source>
</evidence>
<keyword evidence="5 12" id="KW-0235">DNA replication</keyword>
<evidence type="ECO:0000256" key="2">
    <source>
        <dbReference type="ARBA" id="ARBA00022515"/>
    </source>
</evidence>
<dbReference type="InterPro" id="IPR013264">
    <property type="entry name" value="DNAG_N"/>
</dbReference>
<evidence type="ECO:0000256" key="11">
    <source>
        <dbReference type="ARBA" id="ARBA00023163"/>
    </source>
</evidence>
<evidence type="ECO:0000256" key="10">
    <source>
        <dbReference type="ARBA" id="ARBA00023125"/>
    </source>
</evidence>
<protein>
    <recommendedName>
        <fullName evidence="12 13">DNA primase</fullName>
        <ecNumber evidence="12">2.7.7.101</ecNumber>
    </recommendedName>
</protein>
<evidence type="ECO:0000313" key="16">
    <source>
        <dbReference type="EMBL" id="KRN48836.1"/>
    </source>
</evidence>
<evidence type="ECO:0000259" key="15">
    <source>
        <dbReference type="PROSITE" id="PS50880"/>
    </source>
</evidence>
<dbReference type="GO" id="GO:0005737">
    <property type="term" value="C:cytoplasm"/>
    <property type="evidence" value="ECO:0007669"/>
    <property type="project" value="TreeGrafter"/>
</dbReference>
<keyword evidence="2 12" id="KW-0639">Primosome</keyword>
<feature type="zinc finger region" description="CHC2-type" evidence="12 14">
    <location>
        <begin position="39"/>
        <end position="63"/>
    </location>
</feature>
<dbReference type="RefSeq" id="WP_031589656.1">
    <property type="nucleotide sequence ID" value="NZ_JNKN01000032.1"/>
</dbReference>
<evidence type="ECO:0000256" key="6">
    <source>
        <dbReference type="ARBA" id="ARBA00022723"/>
    </source>
</evidence>
<dbReference type="EC" id="2.7.7.101" evidence="12"/>
<dbReference type="GO" id="GO:0000428">
    <property type="term" value="C:DNA-directed RNA polymerase complex"/>
    <property type="evidence" value="ECO:0007669"/>
    <property type="project" value="UniProtKB-KW"/>
</dbReference>
<accession>A0A0R2HHT5</accession>